<proteinExistence type="predicted"/>
<accession>A0AAD6VR88</accession>
<evidence type="ECO:0000313" key="3">
    <source>
        <dbReference type="Proteomes" id="UP001219525"/>
    </source>
</evidence>
<name>A0AAD6VR88_9AGAR</name>
<sequence>MYLDKIRELGGRERDATANAAIDATRPADSDAAALCDFNFIVCSDISAHMRAARVDTVPVFTAYGYGFTTTAVPAPPMHAPYSTAVAVKVPSEAVETRPYTAFYGPNSANSANTMTGFFGQNPVFTPCSPVVTRVRGFHRDSSGLGMMRLRLSFLFSVSDVNVRFPNSSHRWKMHPPGKRCTLGSTLQMTRLKPVWRVNIHVPGDRGSPTPSSGLSAPSLPYLPSTQPSSATNKIFSLPQQPPPSNPPIFGSSRVIPTTTGTPVFGLTASNPFARSTGPSLPPPAAAFRTVTQSRPIGAYHDPVSAVGSVQEQRRASVTRMHQTQGTSPRSRRPGSRSAAAAGPSNLPQTSNFPQTTMVLASVPLEELPGQVVYYFCLLPFLLGHHESLAGSFQAYQLNTHEQMRTILTTVNNHNLSLAISIPTSMSGSVCKHHIALTASPTSGRETSDTAPWDVISPKSKIATHNRKFSSAGLYERDFTHTQLQKHTLRHPDFEHIKVVFIAITAPRHQNIWAPIDTFNNEQHACFPWRVAAAAELLSSISSVACIEGCPGYEPLEIDFAHLDSFKRGPTRSPPSSPERGLAQDLKRPKLFDSGAFNVELTGEDDTFPSSFNVFQSMQQAASRDVIDLSEDDSDGRHRGDNNVLSKTLARQLVQELIAAEGVTPVETLSFNKVVLWRSRVADALRGTNSAVPLNIRGPSPGAIVNCLSSLFRSLHDKTAILDTEPGILVDNIMRLRIPGIIHVEREFRIYSDTELPEASGAVGEGPENAVYIEALKSRLSDTSRWTQNGTYFRASFHSMKRARRSDVISEFRVDGTWVVLFILQLDREWLGEVTLSYIHAVDPGSAVILAPWFAVKHDTVLKMPDDAQGPVVALLEHYLPSVALSDFLTVRDPGIHREMKITLLGNFFFGCDDIWQHIEFIEGFARGFNLTGTGEDTDVLQHCKKITTMQALVAALYKPRPVETPDQVLQILEFVFPPTEKREESPIELLRWKIFQLLLVRWMRGVGYPPSLLGNYVSRKEYRKQRTNPVLRAESFLYSMTGVKSLPMDPSLHLHLVYLAESRSDKNFPSRDPPSLHFHDCLDSLDIPMTAYIQNLLLEEVDYDNSMAASAFDRWLSSEVAVATLGTVTDYNTV</sequence>
<organism evidence="2 3">
    <name type="scientific">Mycena pura</name>
    <dbReference type="NCBI Taxonomy" id="153505"/>
    <lineage>
        <taxon>Eukaryota</taxon>
        <taxon>Fungi</taxon>
        <taxon>Dikarya</taxon>
        <taxon>Basidiomycota</taxon>
        <taxon>Agaricomycotina</taxon>
        <taxon>Agaricomycetes</taxon>
        <taxon>Agaricomycetidae</taxon>
        <taxon>Agaricales</taxon>
        <taxon>Marasmiineae</taxon>
        <taxon>Mycenaceae</taxon>
        <taxon>Mycena</taxon>
    </lineage>
</organism>
<keyword evidence="3" id="KW-1185">Reference proteome</keyword>
<reference evidence="2" key="1">
    <citation type="submission" date="2023-03" db="EMBL/GenBank/DDBJ databases">
        <title>Massive genome expansion in bonnet fungi (Mycena s.s.) driven by repeated elements and novel gene families across ecological guilds.</title>
        <authorList>
            <consortium name="Lawrence Berkeley National Laboratory"/>
            <person name="Harder C.B."/>
            <person name="Miyauchi S."/>
            <person name="Viragh M."/>
            <person name="Kuo A."/>
            <person name="Thoen E."/>
            <person name="Andreopoulos B."/>
            <person name="Lu D."/>
            <person name="Skrede I."/>
            <person name="Drula E."/>
            <person name="Henrissat B."/>
            <person name="Morin E."/>
            <person name="Kohler A."/>
            <person name="Barry K."/>
            <person name="LaButti K."/>
            <person name="Morin E."/>
            <person name="Salamov A."/>
            <person name="Lipzen A."/>
            <person name="Mereny Z."/>
            <person name="Hegedus B."/>
            <person name="Baldrian P."/>
            <person name="Stursova M."/>
            <person name="Weitz H."/>
            <person name="Taylor A."/>
            <person name="Grigoriev I.V."/>
            <person name="Nagy L.G."/>
            <person name="Martin F."/>
            <person name="Kauserud H."/>
        </authorList>
    </citation>
    <scope>NUCLEOTIDE SEQUENCE</scope>
    <source>
        <strain evidence="2">9144</strain>
    </source>
</reference>
<protein>
    <submittedName>
        <fullName evidence="2">Uncharacterized protein</fullName>
    </submittedName>
</protein>
<dbReference type="AlphaFoldDB" id="A0AAD6VR88"/>
<dbReference type="EMBL" id="JARJCW010000009">
    <property type="protein sequence ID" value="KAJ7220475.1"/>
    <property type="molecule type" value="Genomic_DNA"/>
</dbReference>
<feature type="region of interest" description="Disordered" evidence="1">
    <location>
        <begin position="299"/>
        <end position="352"/>
    </location>
</feature>
<evidence type="ECO:0000256" key="1">
    <source>
        <dbReference type="SAM" id="MobiDB-lite"/>
    </source>
</evidence>
<dbReference type="Proteomes" id="UP001219525">
    <property type="component" value="Unassembled WGS sequence"/>
</dbReference>
<comment type="caution">
    <text evidence="2">The sequence shown here is derived from an EMBL/GenBank/DDBJ whole genome shotgun (WGS) entry which is preliminary data.</text>
</comment>
<evidence type="ECO:0000313" key="2">
    <source>
        <dbReference type="EMBL" id="KAJ7220475.1"/>
    </source>
</evidence>
<gene>
    <name evidence="2" type="ORF">GGX14DRAFT_674832</name>
</gene>
<feature type="compositionally biased region" description="Polar residues" evidence="1">
    <location>
        <begin position="224"/>
        <end position="235"/>
    </location>
</feature>
<feature type="region of interest" description="Disordered" evidence="1">
    <location>
        <begin position="201"/>
        <end position="250"/>
    </location>
</feature>
<feature type="compositionally biased region" description="Low complexity" evidence="1">
    <location>
        <begin position="336"/>
        <end position="345"/>
    </location>
</feature>